<dbReference type="EMBL" id="CACSIO010000010">
    <property type="protein sequence ID" value="CAA0103455.1"/>
    <property type="molecule type" value="Genomic_DNA"/>
</dbReference>
<dbReference type="Pfam" id="PF04224">
    <property type="entry name" value="DUF417"/>
    <property type="match status" value="2"/>
</dbReference>
<feature type="transmembrane region" description="Helical" evidence="1">
    <location>
        <begin position="59"/>
        <end position="85"/>
    </location>
</feature>
<feature type="transmembrane region" description="Helical" evidence="1">
    <location>
        <begin position="244"/>
        <end position="266"/>
    </location>
</feature>
<evidence type="ECO:0000313" key="3">
    <source>
        <dbReference type="Proteomes" id="UP000441399"/>
    </source>
</evidence>
<keyword evidence="1" id="KW-0812">Transmembrane</keyword>
<organism evidence="2 3">
    <name type="scientific">BD1-7 clade bacterium</name>
    <dbReference type="NCBI Taxonomy" id="2029982"/>
    <lineage>
        <taxon>Bacteria</taxon>
        <taxon>Pseudomonadati</taxon>
        <taxon>Pseudomonadota</taxon>
        <taxon>Gammaproteobacteria</taxon>
        <taxon>Cellvibrionales</taxon>
        <taxon>Spongiibacteraceae</taxon>
        <taxon>BD1-7 clade</taxon>
    </lineage>
</organism>
<feature type="transmembrane region" description="Helical" evidence="1">
    <location>
        <begin position="133"/>
        <end position="148"/>
    </location>
</feature>
<reference evidence="2 3" key="1">
    <citation type="submission" date="2019-11" db="EMBL/GenBank/DDBJ databases">
        <authorList>
            <person name="Holert J."/>
        </authorList>
    </citation>
    <scope>NUCLEOTIDE SEQUENCE [LARGE SCALE GENOMIC DNA]</scope>
    <source>
        <strain evidence="2">SB11_3</strain>
    </source>
</reference>
<feature type="transmembrane region" description="Helical" evidence="1">
    <location>
        <begin position="92"/>
        <end position="113"/>
    </location>
</feature>
<accession>A0A5S9PIB7</accession>
<evidence type="ECO:0000313" key="2">
    <source>
        <dbReference type="EMBL" id="CAA0103455.1"/>
    </source>
</evidence>
<feature type="transmembrane region" description="Helical" evidence="1">
    <location>
        <begin position="169"/>
        <end position="189"/>
    </location>
</feature>
<feature type="transmembrane region" description="Helical" evidence="1">
    <location>
        <begin position="21"/>
        <end position="39"/>
    </location>
</feature>
<dbReference type="GO" id="GO:1901530">
    <property type="term" value="P:response to hypochlorite"/>
    <property type="evidence" value="ECO:0007669"/>
    <property type="project" value="TreeGrafter"/>
</dbReference>
<sequence>MNNLLNLLRTWKPREDAMVNYFSLISALYLIWLGLLKLTTSEIAQTQMWVGQSPLFVGFYHSLGTAATAWLMLVIEVAAGVLILAGCRSRKAGLLGAVVAMLIFAANFTYLFTNPVWVDDLGGFPFLGSGQNIVKYLSMFAVVAYIAAHHYQRLNGLESLEPQKRVITGLAWGGIIIVMGWIGFLKFFTYEAEGIVRLMQSNFLFSWTYHVWSVQGASNFIGTIEWIFLLLLLQMPWNKTLGRLGVLGIAATAVGTLTFMFSVPGWDANTSFPLLNRTGVFVLKDQFLLACAVLIAYRHA</sequence>
<gene>
    <name evidence="2" type="primary">rclC</name>
    <name evidence="2" type="ORF">OPDIPICF_04538</name>
</gene>
<dbReference type="OrthoDB" id="1118972at2"/>
<proteinExistence type="predicted"/>
<dbReference type="GO" id="GO:0005886">
    <property type="term" value="C:plasma membrane"/>
    <property type="evidence" value="ECO:0007669"/>
    <property type="project" value="TreeGrafter"/>
</dbReference>
<dbReference type="Proteomes" id="UP000441399">
    <property type="component" value="Unassembled WGS sequence"/>
</dbReference>
<dbReference type="AlphaFoldDB" id="A0A5S9PIB7"/>
<keyword evidence="3" id="KW-1185">Reference proteome</keyword>
<keyword evidence="1" id="KW-1133">Transmembrane helix</keyword>
<feature type="transmembrane region" description="Helical" evidence="1">
    <location>
        <begin position="209"/>
        <end position="232"/>
    </location>
</feature>
<keyword evidence="1" id="KW-0472">Membrane</keyword>
<dbReference type="PANTHER" id="PTHR40106">
    <property type="entry name" value="INNER MEMBRANE PROTEIN RCLC"/>
    <property type="match status" value="1"/>
</dbReference>
<name>A0A5S9PIB7_9GAMM</name>
<protein>
    <submittedName>
        <fullName evidence="2">Inner membrane protein RclC</fullName>
    </submittedName>
</protein>
<evidence type="ECO:0000256" key="1">
    <source>
        <dbReference type="SAM" id="Phobius"/>
    </source>
</evidence>
<dbReference type="InterPro" id="IPR007339">
    <property type="entry name" value="RclC-like"/>
</dbReference>
<dbReference type="PANTHER" id="PTHR40106:SF1">
    <property type="entry name" value="INNER MEMBRANE PROTEIN RCLC"/>
    <property type="match status" value="1"/>
</dbReference>